<dbReference type="OrthoDB" id="1747274at2759"/>
<dbReference type="GO" id="GO:0003887">
    <property type="term" value="F:DNA-directed DNA polymerase activity"/>
    <property type="evidence" value="ECO:0007669"/>
    <property type="project" value="UniProtKB-KW"/>
</dbReference>
<feature type="region of interest" description="Disordered" evidence="22">
    <location>
        <begin position="581"/>
        <end position="611"/>
    </location>
</feature>
<evidence type="ECO:0000256" key="19">
    <source>
        <dbReference type="ARBA" id="ARBA00049244"/>
    </source>
</evidence>
<dbReference type="Proteomes" id="UP000694844">
    <property type="component" value="Chromosome 4"/>
</dbReference>
<comment type="similarity">
    <text evidence="3">Belongs to the DNA polymerase type-Y family.</text>
</comment>
<dbReference type="Gene3D" id="3.30.1490.100">
    <property type="entry name" value="DNA polymerase, Y-family, little finger domain"/>
    <property type="match status" value="1"/>
</dbReference>
<dbReference type="SUPFAM" id="SSF56672">
    <property type="entry name" value="DNA/RNA polymerases"/>
    <property type="match status" value="1"/>
</dbReference>
<dbReference type="Gene3D" id="1.10.150.810">
    <property type="match status" value="1"/>
</dbReference>
<evidence type="ECO:0000256" key="13">
    <source>
        <dbReference type="ARBA" id="ARBA00022833"/>
    </source>
</evidence>
<keyword evidence="15" id="KW-0239">DNA-directed DNA polymerase</keyword>
<evidence type="ECO:0000256" key="3">
    <source>
        <dbReference type="ARBA" id="ARBA00010945"/>
    </source>
</evidence>
<keyword evidence="10" id="KW-0479">Metal-binding</keyword>
<comment type="catalytic activity">
    <reaction evidence="19">
        <text>DNA(n) + a 2'-deoxyribonucleoside 5'-triphosphate = DNA(n+1) + diphosphate</text>
        <dbReference type="Rhea" id="RHEA:22508"/>
        <dbReference type="Rhea" id="RHEA-COMP:17339"/>
        <dbReference type="Rhea" id="RHEA-COMP:17340"/>
        <dbReference type="ChEBI" id="CHEBI:33019"/>
        <dbReference type="ChEBI" id="CHEBI:61560"/>
        <dbReference type="ChEBI" id="CHEBI:173112"/>
        <dbReference type="EC" id="2.7.7.7"/>
    </reaction>
</comment>
<dbReference type="InterPro" id="IPR006642">
    <property type="entry name" value="Rad18_UBZ4"/>
</dbReference>
<feature type="compositionally biased region" description="Basic and acidic residues" evidence="22">
    <location>
        <begin position="581"/>
        <end position="590"/>
    </location>
</feature>
<dbReference type="InterPro" id="IPR043128">
    <property type="entry name" value="Rev_trsase/Diguanyl_cyclase"/>
</dbReference>
<organism evidence="25 26">
    <name type="scientific">Crassostrea virginica</name>
    <name type="common">Eastern oyster</name>
    <dbReference type="NCBI Taxonomy" id="6565"/>
    <lineage>
        <taxon>Eukaryota</taxon>
        <taxon>Metazoa</taxon>
        <taxon>Spiralia</taxon>
        <taxon>Lophotrochozoa</taxon>
        <taxon>Mollusca</taxon>
        <taxon>Bivalvia</taxon>
        <taxon>Autobranchia</taxon>
        <taxon>Pteriomorphia</taxon>
        <taxon>Ostreida</taxon>
        <taxon>Ostreoidea</taxon>
        <taxon>Ostreidae</taxon>
        <taxon>Crassostrea</taxon>
    </lineage>
</organism>
<dbReference type="GO" id="GO:0006281">
    <property type="term" value="P:DNA repair"/>
    <property type="evidence" value="ECO:0007669"/>
    <property type="project" value="UniProtKB-KW"/>
</dbReference>
<dbReference type="InterPro" id="IPR022880">
    <property type="entry name" value="DNApol_IV"/>
</dbReference>
<dbReference type="Pfam" id="PF00817">
    <property type="entry name" value="IMS"/>
    <property type="match status" value="1"/>
</dbReference>
<proteinExistence type="inferred from homology"/>
<evidence type="ECO:0000256" key="11">
    <source>
        <dbReference type="ARBA" id="ARBA00022763"/>
    </source>
</evidence>
<evidence type="ECO:0000256" key="4">
    <source>
        <dbReference type="ARBA" id="ARBA00012417"/>
    </source>
</evidence>
<dbReference type="AlphaFoldDB" id="A0A8B8E3D6"/>
<name>A0A8B8E3D6_CRAVI</name>
<keyword evidence="8" id="KW-0548">Nucleotidyltransferase</keyword>
<dbReference type="SUPFAM" id="SSF100879">
    <property type="entry name" value="Lesion bypass DNA polymerase (Y-family), little finger domain"/>
    <property type="match status" value="1"/>
</dbReference>
<comment type="subcellular location">
    <subcellularLocation>
        <location evidence="2">Nucleus</location>
    </subcellularLocation>
</comment>
<reference evidence="26" key="1">
    <citation type="submission" date="2025-08" db="UniProtKB">
        <authorList>
            <consortium name="RefSeq"/>
        </authorList>
    </citation>
    <scope>IDENTIFICATION</scope>
    <source>
        <tissue evidence="26">Whole sample</tissue>
    </source>
</reference>
<dbReference type="HAMAP" id="MF_01113">
    <property type="entry name" value="DNApol_IV"/>
    <property type="match status" value="1"/>
</dbReference>
<dbReference type="GO" id="GO:0006260">
    <property type="term" value="P:DNA replication"/>
    <property type="evidence" value="ECO:0007669"/>
    <property type="project" value="UniProtKB-KW"/>
</dbReference>
<feature type="region of interest" description="Disordered" evidence="22">
    <location>
        <begin position="1"/>
        <end position="68"/>
    </location>
</feature>
<evidence type="ECO:0000256" key="2">
    <source>
        <dbReference type="ARBA" id="ARBA00004123"/>
    </source>
</evidence>
<dbReference type="Gene3D" id="3.40.1170.60">
    <property type="match status" value="1"/>
</dbReference>
<accession>A0A8B8E3D6</accession>
<feature type="coiled-coil region" evidence="21">
    <location>
        <begin position="103"/>
        <end position="152"/>
    </location>
</feature>
<dbReference type="InterPro" id="IPR036775">
    <property type="entry name" value="DNA_pol_Y-fam_lit_finger_sf"/>
</dbReference>
<evidence type="ECO:0000256" key="8">
    <source>
        <dbReference type="ARBA" id="ARBA00022695"/>
    </source>
</evidence>
<evidence type="ECO:0000256" key="9">
    <source>
        <dbReference type="ARBA" id="ARBA00022705"/>
    </source>
</evidence>
<evidence type="ECO:0000256" key="22">
    <source>
        <dbReference type="SAM" id="MobiDB-lite"/>
    </source>
</evidence>
<dbReference type="FunFam" id="3.30.1490.100:FF:000004">
    <property type="entry name" value="DNA polymerase IV"/>
    <property type="match status" value="1"/>
</dbReference>
<dbReference type="Gene3D" id="3.30.160.60">
    <property type="entry name" value="Classic Zinc Finger"/>
    <property type="match status" value="2"/>
</dbReference>
<dbReference type="KEGG" id="cvn:111131160"/>
<protein>
    <recommendedName>
        <fullName evidence="5">DNA polymerase kappa</fullName>
        <ecNumber evidence="4">2.7.7.7</ecNumber>
    </recommendedName>
</protein>
<dbReference type="GeneID" id="111131160"/>
<dbReference type="EC" id="2.7.7.7" evidence="4"/>
<dbReference type="GO" id="GO:0008270">
    <property type="term" value="F:zinc ion binding"/>
    <property type="evidence" value="ECO:0007669"/>
    <property type="project" value="UniProtKB-KW"/>
</dbReference>
<dbReference type="PANTHER" id="PTHR11076">
    <property type="entry name" value="DNA REPAIR POLYMERASE UMUC / TRANSFERASE FAMILY MEMBER"/>
    <property type="match status" value="1"/>
</dbReference>
<keyword evidence="16" id="KW-0238">DNA-binding</keyword>
<dbReference type="InterPro" id="IPR001126">
    <property type="entry name" value="UmuC"/>
</dbReference>
<dbReference type="FunFam" id="3.40.1170.60:FF:000002">
    <property type="entry name" value="Polymerase (DNA directed) kappa"/>
    <property type="match status" value="1"/>
</dbReference>
<dbReference type="FunFam" id="1.10.150.810:FF:000001">
    <property type="entry name" value="DNA polymerase kappa"/>
    <property type="match status" value="1"/>
</dbReference>
<feature type="compositionally biased region" description="Polar residues" evidence="22">
    <location>
        <begin position="775"/>
        <end position="784"/>
    </location>
</feature>
<feature type="compositionally biased region" description="Basic and acidic residues" evidence="22">
    <location>
        <begin position="601"/>
        <end position="611"/>
    </location>
</feature>
<evidence type="ECO:0000256" key="14">
    <source>
        <dbReference type="ARBA" id="ARBA00022842"/>
    </source>
</evidence>
<evidence type="ECO:0000259" key="24">
    <source>
        <dbReference type="PROSITE" id="PS51908"/>
    </source>
</evidence>
<evidence type="ECO:0000256" key="18">
    <source>
        <dbReference type="ARBA" id="ARBA00023242"/>
    </source>
</evidence>
<evidence type="ECO:0000256" key="1">
    <source>
        <dbReference type="ARBA" id="ARBA00001946"/>
    </source>
</evidence>
<dbReference type="Pfam" id="PF11799">
    <property type="entry name" value="IMS_C"/>
    <property type="match status" value="1"/>
</dbReference>
<dbReference type="InterPro" id="IPR043502">
    <property type="entry name" value="DNA/RNA_pol_sf"/>
</dbReference>
<comment type="cofactor">
    <cofactor evidence="1">
        <name>Mg(2+)</name>
        <dbReference type="ChEBI" id="CHEBI:18420"/>
    </cofactor>
</comment>
<dbReference type="PROSITE" id="PS50173">
    <property type="entry name" value="UMUC"/>
    <property type="match status" value="1"/>
</dbReference>
<evidence type="ECO:0000256" key="7">
    <source>
        <dbReference type="ARBA" id="ARBA00022679"/>
    </source>
</evidence>
<dbReference type="PROSITE" id="PS51908">
    <property type="entry name" value="ZF_UBZ4"/>
    <property type="match status" value="1"/>
</dbReference>
<keyword evidence="25" id="KW-1185">Reference proteome</keyword>
<keyword evidence="21" id="KW-0175">Coiled coil</keyword>
<dbReference type="CDD" id="cd03586">
    <property type="entry name" value="PolY_Pol_IV_kappa"/>
    <property type="match status" value="1"/>
</dbReference>
<keyword evidence="9" id="KW-0235">DNA replication</keyword>
<dbReference type="SMART" id="SM00734">
    <property type="entry name" value="ZnF_Rad18"/>
    <property type="match status" value="2"/>
</dbReference>
<dbReference type="RefSeq" id="XP_022334268.1">
    <property type="nucleotide sequence ID" value="XM_022478560.1"/>
</dbReference>
<dbReference type="GO" id="GO:0042276">
    <property type="term" value="P:error-prone translesion synthesis"/>
    <property type="evidence" value="ECO:0007669"/>
    <property type="project" value="TreeGrafter"/>
</dbReference>
<feature type="compositionally biased region" description="Polar residues" evidence="22">
    <location>
        <begin position="758"/>
        <end position="767"/>
    </location>
</feature>
<dbReference type="PIRSF" id="PIRSF036603">
    <property type="entry name" value="DPol_eta"/>
    <property type="match status" value="1"/>
</dbReference>
<keyword evidence="13" id="KW-0862">Zinc</keyword>
<feature type="domain" description="UmuC" evidence="23">
    <location>
        <begin position="156"/>
        <end position="402"/>
    </location>
</feature>
<dbReference type="Gene3D" id="1.10.150.20">
    <property type="entry name" value="5' to 3' exonuclease, C-terminal subdomain"/>
    <property type="match status" value="1"/>
</dbReference>
<evidence type="ECO:0000256" key="21">
    <source>
        <dbReference type="SAM" id="Coils"/>
    </source>
</evidence>
<keyword evidence="17 20" id="KW-0234">DNA repair</keyword>
<evidence type="ECO:0000313" key="25">
    <source>
        <dbReference type="Proteomes" id="UP000694844"/>
    </source>
</evidence>
<dbReference type="FunFam" id="3.30.70.270:FF:000151">
    <property type="entry name" value="Polymerase (DNA directed) kappa"/>
    <property type="match status" value="1"/>
</dbReference>
<keyword evidence="6" id="KW-0515">Mutator protein</keyword>
<evidence type="ECO:0000256" key="10">
    <source>
        <dbReference type="ARBA" id="ARBA00022723"/>
    </source>
</evidence>
<dbReference type="Gene3D" id="3.30.70.270">
    <property type="match status" value="1"/>
</dbReference>
<keyword evidence="12 20" id="KW-0863">Zinc-finger</keyword>
<evidence type="ECO:0000256" key="20">
    <source>
        <dbReference type="PROSITE-ProRule" id="PRU01256"/>
    </source>
</evidence>
<evidence type="ECO:0000256" key="6">
    <source>
        <dbReference type="ARBA" id="ARBA00022457"/>
    </source>
</evidence>
<feature type="compositionally biased region" description="Polar residues" evidence="22">
    <location>
        <begin position="738"/>
        <end position="749"/>
    </location>
</feature>
<keyword evidence="7" id="KW-0808">Transferase</keyword>
<evidence type="ECO:0000313" key="26">
    <source>
        <dbReference type="RefSeq" id="XP_022334268.1"/>
    </source>
</evidence>
<evidence type="ECO:0000256" key="16">
    <source>
        <dbReference type="ARBA" id="ARBA00023125"/>
    </source>
</evidence>
<evidence type="ECO:0000256" key="12">
    <source>
        <dbReference type="ARBA" id="ARBA00022771"/>
    </source>
</evidence>
<keyword evidence="18" id="KW-0539">Nucleus</keyword>
<dbReference type="GO" id="GO:0003684">
    <property type="term" value="F:damaged DNA binding"/>
    <property type="evidence" value="ECO:0007669"/>
    <property type="project" value="InterPro"/>
</dbReference>
<keyword evidence="14" id="KW-0460">Magnesium</keyword>
<dbReference type="InterPro" id="IPR050116">
    <property type="entry name" value="DNA_polymerase-Y"/>
</dbReference>
<evidence type="ECO:0000256" key="15">
    <source>
        <dbReference type="ARBA" id="ARBA00022932"/>
    </source>
</evidence>
<feature type="region of interest" description="Disordered" evidence="22">
    <location>
        <begin position="731"/>
        <end position="784"/>
    </location>
</feature>
<feature type="domain" description="UBZ4-type" evidence="24">
    <location>
        <begin position="834"/>
        <end position="864"/>
    </location>
</feature>
<evidence type="ECO:0000256" key="5">
    <source>
        <dbReference type="ARBA" id="ARBA00016178"/>
    </source>
</evidence>
<dbReference type="FunFam" id="1.10.150.810:FF:000003">
    <property type="entry name" value="DNA polymerase kappa subunit"/>
    <property type="match status" value="1"/>
</dbReference>
<sequence>MENTLPASDDEEEEDWMAINWNGNLPSGTKLLHSKNSLDDTESLSKGEHQNDDSEEMTTEDKAQKEPLMSRMLLNDNKAGMSGLDKDRINQIIFEASKGSKYFENERKKEEQVTKRIEEQRQKMKVISSEQLEIAEKEADLLLDEFDSLRDLSKTIVHVDMDAFYAAVEMRDNPSLRDKPMAVGGNSMLSTSNYHARKFGVRAAMPGFIGKKLCPELVIVPLHFDKYTSVSKQVKGILGTFDPNFCSVSLDEAYLDLTEHVLKRQGLSEKERSIICRTCDNLDTNFCLCDLNETIGVTCGEDGSVKVEVTSPGVCNTCRKPIPEFELVTFGLTVEEAVKEMRCRIQQRTCLTASAGIAPNMMLAKVCSDMNKPNGQYCVPSTVEDVMSFIRKLPIRKISGIGKVSERMLNAVGVKTCQELYDKRGLLYHLYSQISFNYFMRICLGIGSTTVERDGERKSMSTERTFSEISSPTELYSKCLELCHSLAEDLQEEELKGKTVTIKIKTVKFDVKTRASSLPDYTNDAEVIFMVAKDLLCKEIKNVHPQPLQLRLMGVRMSSLVEQTFVSSKMQQNTLLQFVKKGEKKSETKPGQKCSNEESDIDTHHVQSSEKGDLLTIEDKTCVSASGTHVNHCDNWMQESTEKDVKLEIESEVSETKAVMEHGKNIDIDLPERERRLVSSEGDSQDAADKSVTVWYTCPVCRDQVGCTDLHAFNHHIDSCLSRSVVKECSRYQPEAKTPQSKGTPSRKTVTPKRKSNSSKQVKTSIKTPPKPSGTMKSQDLNDSATQKTLLIPTIASSIDRPSENSTNALRTIIRESSSDDQPIEPTISKNTETLVCPVCFMEQTGVNLDAFNQHVDSCLCKGTITEILKEQRHNNKRFLEKQGTSQGQGSKRKRQESGSKCSTSIASFFQANT</sequence>
<dbReference type="GO" id="GO:0005634">
    <property type="term" value="C:nucleus"/>
    <property type="evidence" value="ECO:0007669"/>
    <property type="project" value="UniProtKB-SubCell"/>
</dbReference>
<evidence type="ECO:0000256" key="17">
    <source>
        <dbReference type="ARBA" id="ARBA00023204"/>
    </source>
</evidence>
<feature type="compositionally biased region" description="Basic and acidic residues" evidence="22">
    <location>
        <begin position="43"/>
        <end position="52"/>
    </location>
</feature>
<dbReference type="InterPro" id="IPR017961">
    <property type="entry name" value="DNA_pol_Y-fam_little_finger"/>
</dbReference>
<keyword evidence="11 20" id="KW-0227">DNA damage</keyword>
<evidence type="ECO:0000259" key="23">
    <source>
        <dbReference type="PROSITE" id="PS50173"/>
    </source>
</evidence>
<dbReference type="PANTHER" id="PTHR11076:SF33">
    <property type="entry name" value="DNA POLYMERASE KAPPA"/>
    <property type="match status" value="1"/>
</dbReference>
<feature type="region of interest" description="Disordered" evidence="22">
    <location>
        <begin position="876"/>
        <end position="903"/>
    </location>
</feature>
<gene>
    <name evidence="26" type="primary">LOC111131160</name>
</gene>